<dbReference type="Pfam" id="PF10273">
    <property type="entry name" value="WGG"/>
    <property type="match status" value="1"/>
</dbReference>
<reference evidence="4 5" key="1">
    <citation type="submission" date="2022-11" db="EMBL/GenBank/DDBJ databases">
        <title>Mucor velutinosus strain NIH1002 WGS.</title>
        <authorList>
            <person name="Subramanian P."/>
            <person name="Mullikin J.C."/>
            <person name="Segre J.A."/>
            <person name="Zelazny A.M."/>
        </authorList>
    </citation>
    <scope>NUCLEOTIDE SEQUENCE [LARGE SCALE GENOMIC DNA]</scope>
    <source>
        <strain evidence="4 5">NIH1002</strain>
    </source>
</reference>
<feature type="region of interest" description="Disordered" evidence="3">
    <location>
        <begin position="130"/>
        <end position="189"/>
    </location>
</feature>
<gene>
    <name evidence="4" type="ORF">ATC70_005054</name>
</gene>
<organism evidence="4 5">
    <name type="scientific">Mucor velutinosus</name>
    <dbReference type="NCBI Taxonomy" id="708070"/>
    <lineage>
        <taxon>Eukaryota</taxon>
        <taxon>Fungi</taxon>
        <taxon>Fungi incertae sedis</taxon>
        <taxon>Mucoromycota</taxon>
        <taxon>Mucoromycotina</taxon>
        <taxon>Mucoromycetes</taxon>
        <taxon>Mucorales</taxon>
        <taxon>Mucorineae</taxon>
        <taxon>Mucoraceae</taxon>
        <taxon>Mucor</taxon>
    </lineage>
</organism>
<dbReference type="RefSeq" id="XP_064677289.1">
    <property type="nucleotide sequence ID" value="XM_064824353.1"/>
</dbReference>
<feature type="compositionally biased region" description="Acidic residues" evidence="3">
    <location>
        <begin position="161"/>
        <end position="173"/>
    </location>
</feature>
<keyword evidence="5" id="KW-1185">Reference proteome</keyword>
<dbReference type="PANTHER" id="PTHR21250">
    <property type="entry name" value="PRE-RRNA-PROCESSING PROTEIN TSR2 HOMOLOG"/>
    <property type="match status" value="1"/>
</dbReference>
<protein>
    <recommendedName>
        <fullName evidence="6">Pre-rRNA-processing protein TSR2</fullName>
    </recommendedName>
</protein>
<name>A0AAN7HWJ4_9FUNG</name>
<dbReference type="GO" id="GO:0006364">
    <property type="term" value="P:rRNA processing"/>
    <property type="evidence" value="ECO:0007669"/>
    <property type="project" value="UniProtKB-KW"/>
</dbReference>
<dbReference type="Proteomes" id="UP001304243">
    <property type="component" value="Unassembled WGS sequence"/>
</dbReference>
<feature type="compositionally biased region" description="Acidic residues" evidence="3">
    <location>
        <begin position="139"/>
        <end position="150"/>
    </location>
</feature>
<proteinExistence type="inferred from homology"/>
<keyword evidence="2" id="KW-0698">rRNA processing</keyword>
<dbReference type="InterPro" id="IPR019398">
    <property type="entry name" value="Pre-rRNA_process_TSR2"/>
</dbReference>
<evidence type="ECO:0000256" key="1">
    <source>
        <dbReference type="ARBA" id="ARBA00006524"/>
    </source>
</evidence>
<evidence type="ECO:0000256" key="3">
    <source>
        <dbReference type="SAM" id="MobiDB-lite"/>
    </source>
</evidence>
<sequence>MASAAASAATQHPNKLAFEEGVSYIFHNWTALRLAVEQDWGGVDSAEKREWFIDVIIDHFGKHGKKLDIDEVEDILAQIMTDEFNATLEDDSPYLVAKHLILLFNQCINGNYEEVERLREKAKTQNTFVASTCVQQGDDSNDEDEGDEGQDTNSNHNDGNGNDDQDDDMDEAPQEPLVDADGWEIVRRK</sequence>
<comment type="similarity">
    <text evidence="1">Belongs to the TSR2 family.</text>
</comment>
<accession>A0AAN7HWJ4</accession>
<comment type="caution">
    <text evidence="4">The sequence shown here is derived from an EMBL/GenBank/DDBJ whole genome shotgun (WGS) entry which is preliminary data.</text>
</comment>
<evidence type="ECO:0008006" key="6">
    <source>
        <dbReference type="Google" id="ProtNLM"/>
    </source>
</evidence>
<evidence type="ECO:0000313" key="5">
    <source>
        <dbReference type="Proteomes" id="UP001304243"/>
    </source>
</evidence>
<feature type="compositionally biased region" description="Low complexity" evidence="3">
    <location>
        <begin position="151"/>
        <end position="160"/>
    </location>
</feature>
<dbReference type="EMBL" id="JASEJX010000033">
    <property type="protein sequence ID" value="KAK4510623.1"/>
    <property type="molecule type" value="Genomic_DNA"/>
</dbReference>
<dbReference type="AlphaFoldDB" id="A0AAN7HWJ4"/>
<evidence type="ECO:0000313" key="4">
    <source>
        <dbReference type="EMBL" id="KAK4510623.1"/>
    </source>
</evidence>
<evidence type="ECO:0000256" key="2">
    <source>
        <dbReference type="ARBA" id="ARBA00022552"/>
    </source>
</evidence>
<dbReference type="GeneID" id="89948740"/>